<feature type="compositionally biased region" description="Basic and acidic residues" evidence="1">
    <location>
        <begin position="247"/>
        <end position="256"/>
    </location>
</feature>
<name>A0A9P4GPH4_9PLEO</name>
<dbReference type="AlphaFoldDB" id="A0A9P4GPH4"/>
<evidence type="ECO:0000313" key="2">
    <source>
        <dbReference type="EMBL" id="KAF1849330.1"/>
    </source>
</evidence>
<feature type="compositionally biased region" description="Basic and acidic residues" evidence="1">
    <location>
        <begin position="210"/>
        <end position="221"/>
    </location>
</feature>
<protein>
    <submittedName>
        <fullName evidence="2">Uncharacterized protein</fullName>
    </submittedName>
</protein>
<sequence length="289" mass="29777">METITNIASTATTTVSNLIYGDQTKNNETAGKEPVSGQEGKGTATEPFDKGNAATPLDTTADRKTFLDYGNNETAGKEPISGEQGKGTATAPFDQGNSAKATDASSGPDGFLKLNPTLDGPAHDADAPKIHTNSKDTTYTGMPIVPLNPDVATSGLDTKSSGTTEKTGVTDKLWKETALDDISRSGAPGAGPTAPDSTTVTKAPIAHENVAIKESKVHIEPSLDGSISPKTTGAPAGAGVGESNRIVGEKPTHKSEPAISSSPSDEKSGKMSDLKNKLKDKLHIGHKDK</sequence>
<feature type="compositionally biased region" description="Polar residues" evidence="1">
    <location>
        <begin position="95"/>
        <end position="105"/>
    </location>
</feature>
<evidence type="ECO:0000256" key="1">
    <source>
        <dbReference type="SAM" id="MobiDB-lite"/>
    </source>
</evidence>
<comment type="caution">
    <text evidence="2">The sequence shown here is derived from an EMBL/GenBank/DDBJ whole genome shotgun (WGS) entry which is preliminary data.</text>
</comment>
<feature type="region of interest" description="Disordered" evidence="1">
    <location>
        <begin position="1"/>
        <end position="289"/>
    </location>
</feature>
<accession>A0A9P4GPH4</accession>
<gene>
    <name evidence="2" type="ORF">K460DRAFT_305356</name>
</gene>
<dbReference type="EMBL" id="ML976615">
    <property type="protein sequence ID" value="KAF1849330.1"/>
    <property type="molecule type" value="Genomic_DNA"/>
</dbReference>
<dbReference type="OrthoDB" id="5388207at2759"/>
<keyword evidence="3" id="KW-1185">Reference proteome</keyword>
<evidence type="ECO:0000313" key="3">
    <source>
        <dbReference type="Proteomes" id="UP000800039"/>
    </source>
</evidence>
<proteinExistence type="predicted"/>
<reference evidence="2" key="1">
    <citation type="submission" date="2020-01" db="EMBL/GenBank/DDBJ databases">
        <authorList>
            <consortium name="DOE Joint Genome Institute"/>
            <person name="Haridas S."/>
            <person name="Albert R."/>
            <person name="Binder M."/>
            <person name="Bloem J."/>
            <person name="Labutti K."/>
            <person name="Salamov A."/>
            <person name="Andreopoulos B."/>
            <person name="Baker S.E."/>
            <person name="Barry K."/>
            <person name="Bills G."/>
            <person name="Bluhm B.H."/>
            <person name="Cannon C."/>
            <person name="Castanera R."/>
            <person name="Culley D.E."/>
            <person name="Daum C."/>
            <person name="Ezra D."/>
            <person name="Gonzalez J.B."/>
            <person name="Henrissat B."/>
            <person name="Kuo A."/>
            <person name="Liang C."/>
            <person name="Lipzen A."/>
            <person name="Lutzoni F."/>
            <person name="Magnuson J."/>
            <person name="Mondo S."/>
            <person name="Nolan M."/>
            <person name="Ohm R."/>
            <person name="Pangilinan J."/>
            <person name="Park H.-J."/>
            <person name="Ramirez L."/>
            <person name="Alfaro M."/>
            <person name="Sun H."/>
            <person name="Tritt A."/>
            <person name="Yoshinaga Y."/>
            <person name="Zwiers L.-H."/>
            <person name="Turgeon B.G."/>
            <person name="Goodwin S.B."/>
            <person name="Spatafora J.W."/>
            <person name="Crous P.W."/>
            <person name="Grigoriev I.V."/>
        </authorList>
    </citation>
    <scope>NUCLEOTIDE SEQUENCE</scope>
    <source>
        <strain evidence="2">CBS 394.84</strain>
    </source>
</reference>
<dbReference type="GeneID" id="63847258"/>
<feature type="compositionally biased region" description="Basic and acidic residues" evidence="1">
    <location>
        <begin position="264"/>
        <end position="289"/>
    </location>
</feature>
<feature type="compositionally biased region" description="Basic and acidic residues" evidence="1">
    <location>
        <begin position="168"/>
        <end position="183"/>
    </location>
</feature>
<organism evidence="2 3">
    <name type="scientific">Cucurbitaria berberidis CBS 394.84</name>
    <dbReference type="NCBI Taxonomy" id="1168544"/>
    <lineage>
        <taxon>Eukaryota</taxon>
        <taxon>Fungi</taxon>
        <taxon>Dikarya</taxon>
        <taxon>Ascomycota</taxon>
        <taxon>Pezizomycotina</taxon>
        <taxon>Dothideomycetes</taxon>
        <taxon>Pleosporomycetidae</taxon>
        <taxon>Pleosporales</taxon>
        <taxon>Pleosporineae</taxon>
        <taxon>Cucurbitariaceae</taxon>
        <taxon>Cucurbitaria</taxon>
    </lineage>
</organism>
<feature type="compositionally biased region" description="Low complexity" evidence="1">
    <location>
        <begin position="1"/>
        <end position="17"/>
    </location>
</feature>
<dbReference type="Proteomes" id="UP000800039">
    <property type="component" value="Unassembled WGS sequence"/>
</dbReference>
<feature type="compositionally biased region" description="Polar residues" evidence="1">
    <location>
        <begin position="155"/>
        <end position="167"/>
    </location>
</feature>
<dbReference type="RefSeq" id="XP_040791893.1">
    <property type="nucleotide sequence ID" value="XM_040930006.1"/>
</dbReference>